<evidence type="ECO:0000256" key="6">
    <source>
        <dbReference type="ARBA" id="ARBA00023034"/>
    </source>
</evidence>
<comment type="caution">
    <text evidence="12">The sequence shown here is derived from an EMBL/GenBank/DDBJ whole genome shotgun (WGS) entry which is preliminary data.</text>
</comment>
<sequence>MDDAWFHTLIPPAPLAENPPHKRRQSLLQQPAEHKADVAIAAIPETAPVEDGWKGPPNASLSRRAQSYSDFYGVVATHHRKEHVLNRRRSLDSNRRGGCRRPFEATLQDEKTDIQDLLLNEGSVGHEMLYEQMQLSSGRLQNILASTVDTLGVLSKLSASFRNVEAQTDAFRQQCESLVAEQHRLTTFANAIEENARYYAYLEPMTRRLNAPGAANLVKGSDFAEMLSNLDNCLAYMESHSNHREAATYRSRYRLLLTRALTLIRHHFTRSLGDIAADISQRIQSGQLKDTTHSALLYAKFRIPAPELKSLGLEIQKRAVPTPDDVDLSREPEYASLLRELYQSYSATRGRLVLPLVSRKMAELAATPQHVETIAFAKASLSYLRGICLDEHELWFEWFQTDGALYDFLESLMEPVHDYLRPKIIHETKLETLCELCSIIQGRYMSADSDDEDEASVVSPSTHGKPFGRTLNFAMLVQPALEDAQTRLVFLALSVLRDGIENYKPKPEDLNWPRALSPENGTKSGVALSGVRNTVPQTPDIKANMGNIDDTASIFSGNHNIAGRKTASDWQWYPTLPKAIWLLRRIYRLLNSIVFDDLAHRIVHSTTASLLTATQQIKRTKTPQDAQLFLITHLLYLKQQIVAFDIEFSPPEIDFDFSAVTNTFYELRDRGSLWNPVSWVSLVSGAVGQGLLPRVVENMLDAKAELDGRLRTIINEFVNGYASHITAPIDPTTIAQAQATAKSAEVEQGKPSFDTLQAVRVVHGLAEKNVPVLRAKLDQFVTDSRTKETLVAAVRDQVVLTYEEFAEAYSEGKGKKLSRKGKAREDEIWSVDLFAEVMERVFGVGETVGRDDGCDGDSGGSEVGDVSD</sequence>
<dbReference type="PANTHER" id="PTHR13302">
    <property type="entry name" value="CONSERVED OLIGOMERIC GOLGI COMPLEX COMPONENT 3"/>
    <property type="match status" value="1"/>
</dbReference>
<feature type="region of interest" description="Disordered" evidence="9">
    <location>
        <begin position="848"/>
        <end position="868"/>
    </location>
</feature>
<evidence type="ECO:0000256" key="7">
    <source>
        <dbReference type="ARBA" id="ARBA00023136"/>
    </source>
</evidence>
<dbReference type="AlphaFoldDB" id="A0AAN7YPR8"/>
<evidence type="ECO:0000256" key="5">
    <source>
        <dbReference type="ARBA" id="ARBA00022927"/>
    </source>
</evidence>
<protein>
    <recommendedName>
        <fullName evidence="3">Conserved oligomeric Golgi complex subunit 3</fullName>
    </recommendedName>
    <alternativeName>
        <fullName evidence="8">Component of oligomeric Golgi complex 3</fullName>
    </alternativeName>
</protein>
<comment type="similarity">
    <text evidence="2">Belongs to the COG3 family.</text>
</comment>
<dbReference type="GO" id="GO:0005801">
    <property type="term" value="C:cis-Golgi network"/>
    <property type="evidence" value="ECO:0007669"/>
    <property type="project" value="InterPro"/>
</dbReference>
<dbReference type="InterPro" id="IPR048685">
    <property type="entry name" value="COG3_C"/>
</dbReference>
<evidence type="ECO:0000259" key="10">
    <source>
        <dbReference type="Pfam" id="PF04136"/>
    </source>
</evidence>
<keyword evidence="6" id="KW-0333">Golgi apparatus</keyword>
<reference evidence="12" key="1">
    <citation type="submission" date="2023-08" db="EMBL/GenBank/DDBJ databases">
        <title>Black Yeasts Isolated from many extreme environments.</title>
        <authorList>
            <person name="Coleine C."/>
            <person name="Stajich J.E."/>
            <person name="Selbmann L."/>
        </authorList>
    </citation>
    <scope>NUCLEOTIDE SEQUENCE</scope>
    <source>
        <strain evidence="12">CCFEE 5401</strain>
    </source>
</reference>
<dbReference type="GO" id="GO:0017119">
    <property type="term" value="C:Golgi transport complex"/>
    <property type="evidence" value="ECO:0007669"/>
    <property type="project" value="TreeGrafter"/>
</dbReference>
<dbReference type="PANTHER" id="PTHR13302:SF8">
    <property type="entry name" value="CONSERVED OLIGOMERIC GOLGI COMPLEX SUBUNIT 3"/>
    <property type="match status" value="1"/>
</dbReference>
<organism evidence="12 13">
    <name type="scientific">Meristemomyces frigidus</name>
    <dbReference type="NCBI Taxonomy" id="1508187"/>
    <lineage>
        <taxon>Eukaryota</taxon>
        <taxon>Fungi</taxon>
        <taxon>Dikarya</taxon>
        <taxon>Ascomycota</taxon>
        <taxon>Pezizomycotina</taxon>
        <taxon>Dothideomycetes</taxon>
        <taxon>Dothideomycetidae</taxon>
        <taxon>Mycosphaerellales</taxon>
        <taxon>Teratosphaeriaceae</taxon>
        <taxon>Meristemomyces</taxon>
    </lineage>
</organism>
<evidence type="ECO:0000256" key="4">
    <source>
        <dbReference type="ARBA" id="ARBA00022448"/>
    </source>
</evidence>
<evidence type="ECO:0000256" key="1">
    <source>
        <dbReference type="ARBA" id="ARBA00004395"/>
    </source>
</evidence>
<feature type="domain" description="Conserved oligomeric Golgi complex subunit 3 N-terminal" evidence="10">
    <location>
        <begin position="130"/>
        <end position="272"/>
    </location>
</feature>
<dbReference type="InterPro" id="IPR007265">
    <property type="entry name" value="COG_su3"/>
</dbReference>
<dbReference type="GO" id="GO:0000139">
    <property type="term" value="C:Golgi membrane"/>
    <property type="evidence" value="ECO:0007669"/>
    <property type="project" value="UniProtKB-SubCell"/>
</dbReference>
<evidence type="ECO:0000256" key="3">
    <source>
        <dbReference type="ARBA" id="ARBA00020976"/>
    </source>
</evidence>
<proteinExistence type="inferred from homology"/>
<name>A0AAN7YPR8_9PEZI</name>
<dbReference type="Pfam" id="PF04136">
    <property type="entry name" value="COG3_N"/>
    <property type="match status" value="1"/>
</dbReference>
<dbReference type="InterPro" id="IPR048320">
    <property type="entry name" value="COG3_N"/>
</dbReference>
<comment type="subcellular location">
    <subcellularLocation>
        <location evidence="1">Golgi apparatus membrane</location>
        <topology evidence="1">Peripheral membrane protein</topology>
    </subcellularLocation>
</comment>
<evidence type="ECO:0000259" key="11">
    <source>
        <dbReference type="Pfam" id="PF20671"/>
    </source>
</evidence>
<dbReference type="GO" id="GO:0006914">
    <property type="term" value="P:autophagy"/>
    <property type="evidence" value="ECO:0007669"/>
    <property type="project" value="TreeGrafter"/>
</dbReference>
<dbReference type="Pfam" id="PF20671">
    <property type="entry name" value="COG3_C"/>
    <property type="match status" value="1"/>
</dbReference>
<keyword evidence="7" id="KW-0472">Membrane</keyword>
<feature type="domain" description="Conserved oligomeric Golgi complex subunit 3 C-terminal" evidence="11">
    <location>
        <begin position="294"/>
        <end position="660"/>
    </location>
</feature>
<dbReference type="EMBL" id="JAVRRL010000023">
    <property type="protein sequence ID" value="KAK5113510.1"/>
    <property type="molecule type" value="Genomic_DNA"/>
</dbReference>
<evidence type="ECO:0000256" key="9">
    <source>
        <dbReference type="SAM" id="MobiDB-lite"/>
    </source>
</evidence>
<keyword evidence="4" id="KW-0813">Transport</keyword>
<evidence type="ECO:0000256" key="2">
    <source>
        <dbReference type="ARBA" id="ARBA00009936"/>
    </source>
</evidence>
<accession>A0AAN7YPR8</accession>
<dbReference type="Proteomes" id="UP001310890">
    <property type="component" value="Unassembled WGS sequence"/>
</dbReference>
<evidence type="ECO:0000256" key="8">
    <source>
        <dbReference type="ARBA" id="ARBA00031339"/>
    </source>
</evidence>
<dbReference type="GO" id="GO:0007030">
    <property type="term" value="P:Golgi organization"/>
    <property type="evidence" value="ECO:0007669"/>
    <property type="project" value="TreeGrafter"/>
</dbReference>
<dbReference type="GO" id="GO:0006886">
    <property type="term" value="P:intracellular protein transport"/>
    <property type="evidence" value="ECO:0007669"/>
    <property type="project" value="InterPro"/>
</dbReference>
<evidence type="ECO:0000313" key="13">
    <source>
        <dbReference type="Proteomes" id="UP001310890"/>
    </source>
</evidence>
<evidence type="ECO:0000313" key="12">
    <source>
        <dbReference type="EMBL" id="KAK5113510.1"/>
    </source>
</evidence>
<gene>
    <name evidence="12" type="ORF">LTR62_003379</name>
</gene>
<dbReference type="GO" id="GO:0006891">
    <property type="term" value="P:intra-Golgi vesicle-mediated transport"/>
    <property type="evidence" value="ECO:0007669"/>
    <property type="project" value="TreeGrafter"/>
</dbReference>
<keyword evidence="5" id="KW-0653">Protein transport</keyword>